<comment type="caution">
    <text evidence="1">The sequence shown here is derived from an EMBL/GenBank/DDBJ whole genome shotgun (WGS) entry which is preliminary data.</text>
</comment>
<name>A0A0F9UQV0_9ZZZZ</name>
<organism evidence="1">
    <name type="scientific">marine sediment metagenome</name>
    <dbReference type="NCBI Taxonomy" id="412755"/>
    <lineage>
        <taxon>unclassified sequences</taxon>
        <taxon>metagenomes</taxon>
        <taxon>ecological metagenomes</taxon>
    </lineage>
</organism>
<accession>A0A0F9UQV0</accession>
<reference evidence="1" key="1">
    <citation type="journal article" date="2015" name="Nature">
        <title>Complex archaea that bridge the gap between prokaryotes and eukaryotes.</title>
        <authorList>
            <person name="Spang A."/>
            <person name="Saw J.H."/>
            <person name="Jorgensen S.L."/>
            <person name="Zaremba-Niedzwiedzka K."/>
            <person name="Martijn J."/>
            <person name="Lind A.E."/>
            <person name="van Eijk R."/>
            <person name="Schleper C."/>
            <person name="Guy L."/>
            <person name="Ettema T.J."/>
        </authorList>
    </citation>
    <scope>NUCLEOTIDE SEQUENCE</scope>
</reference>
<dbReference type="AlphaFoldDB" id="A0A0F9UQV0"/>
<evidence type="ECO:0000313" key="1">
    <source>
        <dbReference type="EMBL" id="KKN63536.1"/>
    </source>
</evidence>
<protein>
    <submittedName>
        <fullName evidence="1">Uncharacterized protein</fullName>
    </submittedName>
</protein>
<sequence>MSDGETSKPEERLPLGTKVPNIDTVDVFNNKINLAEDLKNYPGIIIDFHRGAW</sequence>
<proteinExistence type="predicted"/>
<dbReference type="EMBL" id="LAZR01000586">
    <property type="protein sequence ID" value="KKN63536.1"/>
    <property type="molecule type" value="Genomic_DNA"/>
</dbReference>
<gene>
    <name evidence="1" type="ORF">LCGC14_0500600</name>
</gene>